<keyword evidence="1" id="KW-0193">Cuticle</keyword>
<dbReference type="PROSITE" id="PS51155">
    <property type="entry name" value="CHIT_BIND_RR_2"/>
    <property type="match status" value="1"/>
</dbReference>
<dbReference type="Pfam" id="PF00379">
    <property type="entry name" value="Chitin_bind_4"/>
    <property type="match status" value="1"/>
</dbReference>
<evidence type="ECO:0000313" key="4">
    <source>
        <dbReference type="EMBL" id="JAT57560.1"/>
    </source>
</evidence>
<dbReference type="InterPro" id="IPR050468">
    <property type="entry name" value="Cuticle_Struct_Prot"/>
</dbReference>
<accession>A0A1D1YSG7</accession>
<dbReference type="EMBL" id="GDJX01010376">
    <property type="protein sequence ID" value="JAT57560.1"/>
    <property type="molecule type" value="Transcribed_RNA"/>
</dbReference>
<feature type="chain" id="PRO_5008900449" evidence="3">
    <location>
        <begin position="30"/>
        <end position="147"/>
    </location>
</feature>
<sequence>RPHRHPHTENMKSMLVSAAMLAVLAAVAARPQQQTPRPVAILSQDAVVNADGSFHSRFETEDGVRRQEAGQLRQLGGQDVAEVVQGQVQYSDREGNQFDLRFTADENGYHPEGAHLPQPPPIPAEIQRSIEYNLAHPEEDESQKYTS</sequence>
<organism evidence="4">
    <name type="scientific">Anthurium amnicola</name>
    <dbReference type="NCBI Taxonomy" id="1678845"/>
    <lineage>
        <taxon>Eukaryota</taxon>
        <taxon>Viridiplantae</taxon>
        <taxon>Streptophyta</taxon>
        <taxon>Embryophyta</taxon>
        <taxon>Tracheophyta</taxon>
        <taxon>Spermatophyta</taxon>
        <taxon>Magnoliopsida</taxon>
        <taxon>Liliopsida</taxon>
        <taxon>Araceae</taxon>
        <taxon>Pothoideae</taxon>
        <taxon>Potheae</taxon>
        <taxon>Anthurium</taxon>
    </lineage>
</organism>
<reference evidence="4" key="1">
    <citation type="submission" date="2015-07" db="EMBL/GenBank/DDBJ databases">
        <title>Transcriptome Assembly of Anthurium amnicola.</title>
        <authorList>
            <person name="Suzuki J."/>
        </authorList>
    </citation>
    <scope>NUCLEOTIDE SEQUENCE</scope>
</reference>
<evidence type="ECO:0000256" key="1">
    <source>
        <dbReference type="ARBA" id="ARBA00022460"/>
    </source>
</evidence>
<name>A0A1D1YSG7_9ARAE</name>
<dbReference type="GO" id="GO:0062129">
    <property type="term" value="C:chitin-based extracellular matrix"/>
    <property type="evidence" value="ECO:0007669"/>
    <property type="project" value="TreeGrafter"/>
</dbReference>
<keyword evidence="3" id="KW-0732">Signal</keyword>
<evidence type="ECO:0000256" key="3">
    <source>
        <dbReference type="SAM" id="SignalP"/>
    </source>
</evidence>
<evidence type="ECO:0000256" key="2">
    <source>
        <dbReference type="SAM" id="MobiDB-lite"/>
    </source>
</evidence>
<protein>
    <submittedName>
        <fullName evidence="4">Endocuticle structural glycoprotein SgAbd-3</fullName>
    </submittedName>
</protein>
<dbReference type="PROSITE" id="PS00233">
    <property type="entry name" value="CHIT_BIND_RR_1"/>
    <property type="match status" value="1"/>
</dbReference>
<dbReference type="InterPro" id="IPR000618">
    <property type="entry name" value="Insect_cuticle"/>
</dbReference>
<dbReference type="PANTHER" id="PTHR10380:SF241">
    <property type="entry name" value="CUTICULAR PROTEIN 47EG-RELATED"/>
    <property type="match status" value="1"/>
</dbReference>
<gene>
    <name evidence="4" type="primary">CUD3</name>
    <name evidence="4" type="ORF">g.56158</name>
</gene>
<feature type="signal peptide" evidence="3">
    <location>
        <begin position="1"/>
        <end position="29"/>
    </location>
</feature>
<feature type="region of interest" description="Disordered" evidence="2">
    <location>
        <begin position="105"/>
        <end position="126"/>
    </location>
</feature>
<feature type="non-terminal residue" evidence="4">
    <location>
        <position position="1"/>
    </location>
</feature>
<proteinExistence type="predicted"/>
<dbReference type="InterPro" id="IPR031311">
    <property type="entry name" value="CHIT_BIND_RR_consensus"/>
</dbReference>
<dbReference type="AlphaFoldDB" id="A0A1D1YSG7"/>
<dbReference type="PANTHER" id="PTHR10380">
    <property type="entry name" value="CUTICLE PROTEIN"/>
    <property type="match status" value="1"/>
</dbReference>